<evidence type="ECO:0000256" key="15">
    <source>
        <dbReference type="ARBA" id="ARBA00023136"/>
    </source>
</evidence>
<dbReference type="CDD" id="cd06225">
    <property type="entry name" value="HAMP"/>
    <property type="match status" value="1"/>
</dbReference>
<dbReference type="Pfam" id="PF00072">
    <property type="entry name" value="Response_reg"/>
    <property type="match status" value="2"/>
</dbReference>
<dbReference type="InterPro" id="IPR011006">
    <property type="entry name" value="CheY-like_superfamily"/>
</dbReference>
<feature type="domain" description="Response regulatory" evidence="24">
    <location>
        <begin position="396"/>
        <end position="517"/>
    </location>
</feature>
<dbReference type="Gene3D" id="3.40.50.2300">
    <property type="match status" value="2"/>
</dbReference>
<dbReference type="SMART" id="SM00388">
    <property type="entry name" value="HisKA"/>
    <property type="match status" value="1"/>
</dbReference>
<keyword evidence="7 21" id="KW-0597">Phosphoprotein</keyword>
<dbReference type="SUPFAM" id="SSF47226">
    <property type="entry name" value="Histidine-containing phosphotransfer domain, HPT domain"/>
    <property type="match status" value="1"/>
</dbReference>
<keyword evidence="14" id="KW-0902">Two-component regulatory system</keyword>
<dbReference type="CDD" id="cd17546">
    <property type="entry name" value="REC_hyHK_CKI1_RcsC-like"/>
    <property type="match status" value="1"/>
</dbReference>
<protein>
    <recommendedName>
        <fullName evidence="19">Circadian input-output histidine kinase CikA</fullName>
        <ecNumber evidence="4">2.7.13.3</ecNumber>
    </recommendedName>
    <alternativeName>
        <fullName evidence="18">Sensory/regulatory protein RpfC</fullName>
    </alternativeName>
    <alternativeName>
        <fullName evidence="5">Stage 0 sporulation protein A homolog</fullName>
    </alternativeName>
</protein>
<accession>I4D1P6</accession>
<dbReference type="SUPFAM" id="SSF55874">
    <property type="entry name" value="ATPase domain of HSP90 chaperone/DNA topoisomerase II/histidine kinase"/>
    <property type="match status" value="1"/>
</dbReference>
<evidence type="ECO:0000256" key="10">
    <source>
        <dbReference type="ARBA" id="ARBA00022741"/>
    </source>
</evidence>
<comment type="function">
    <text evidence="16">May play the central regulatory role in sporulation. It may be an element of the effector pathway responsible for the activation of sporulation genes in response to nutritional stress. Spo0A may act in concert with spo0H (a sigma factor) to control the expression of some genes that are critical to the sporulation process.</text>
</comment>
<evidence type="ECO:0000256" key="16">
    <source>
        <dbReference type="ARBA" id="ARBA00024867"/>
    </source>
</evidence>
<dbReference type="FunFam" id="3.30.565.10:FF:000010">
    <property type="entry name" value="Sensor histidine kinase RcsC"/>
    <property type="match status" value="1"/>
</dbReference>
<dbReference type="PROSITE" id="PS50894">
    <property type="entry name" value="HPT"/>
    <property type="match status" value="1"/>
</dbReference>
<proteinExistence type="inferred from homology"/>
<keyword evidence="6" id="KW-1003">Cell membrane</keyword>
<dbReference type="FunFam" id="1.10.287.130:FF:000002">
    <property type="entry name" value="Two-component osmosensing histidine kinase"/>
    <property type="match status" value="1"/>
</dbReference>
<dbReference type="HOGENOM" id="CLU_000445_104_15_9"/>
<dbReference type="InterPro" id="IPR036097">
    <property type="entry name" value="HisK_dim/P_sf"/>
</dbReference>
<comment type="similarity">
    <text evidence="3">In the N-terminal section; belongs to the phytochrome family.</text>
</comment>
<feature type="domain" description="HAMP" evidence="25">
    <location>
        <begin position="74"/>
        <end position="121"/>
    </location>
</feature>
<dbReference type="OrthoDB" id="9809348at2"/>
<dbReference type="EMBL" id="CP003639">
    <property type="protein sequence ID" value="AFM39720.1"/>
    <property type="molecule type" value="Genomic_DNA"/>
</dbReference>
<evidence type="ECO:0000256" key="7">
    <source>
        <dbReference type="ARBA" id="ARBA00022553"/>
    </source>
</evidence>
<evidence type="ECO:0000256" key="1">
    <source>
        <dbReference type="ARBA" id="ARBA00000085"/>
    </source>
</evidence>
<keyword evidence="8" id="KW-0808">Transferase</keyword>
<dbReference type="Pfam" id="PF00512">
    <property type="entry name" value="HisKA"/>
    <property type="match status" value="1"/>
</dbReference>
<evidence type="ECO:0000259" key="26">
    <source>
        <dbReference type="PROSITE" id="PS50894"/>
    </source>
</evidence>
<dbReference type="eggNOG" id="COG2205">
    <property type="taxonomic scope" value="Bacteria"/>
</dbReference>
<evidence type="ECO:0000256" key="22">
    <source>
        <dbReference type="SAM" id="Coils"/>
    </source>
</evidence>
<keyword evidence="11 27" id="KW-0418">Kinase</keyword>
<dbReference type="PROSITE" id="PS50885">
    <property type="entry name" value="HAMP"/>
    <property type="match status" value="1"/>
</dbReference>
<evidence type="ECO:0000313" key="27">
    <source>
        <dbReference type="EMBL" id="AFM39720.1"/>
    </source>
</evidence>
<dbReference type="Gene3D" id="1.10.287.130">
    <property type="match status" value="1"/>
</dbReference>
<dbReference type="InterPro" id="IPR004358">
    <property type="entry name" value="Sig_transdc_His_kin-like_C"/>
</dbReference>
<keyword evidence="13" id="KW-1133">Transmembrane helix</keyword>
<gene>
    <name evidence="27" type="ordered locus">Desaci_0659</name>
</gene>
<dbReference type="InterPro" id="IPR003660">
    <property type="entry name" value="HAMP_dom"/>
</dbReference>
<dbReference type="STRING" id="646529.Desaci_0659"/>
<dbReference type="SUPFAM" id="SSF52172">
    <property type="entry name" value="CheY-like"/>
    <property type="match status" value="2"/>
</dbReference>
<organism evidence="27 28">
    <name type="scientific">Desulfosporosinus acidiphilus (strain DSM 22704 / JCM 16185 / SJ4)</name>
    <dbReference type="NCBI Taxonomy" id="646529"/>
    <lineage>
        <taxon>Bacteria</taxon>
        <taxon>Bacillati</taxon>
        <taxon>Bacillota</taxon>
        <taxon>Clostridia</taxon>
        <taxon>Eubacteriales</taxon>
        <taxon>Desulfitobacteriaceae</taxon>
        <taxon>Desulfosporosinus</taxon>
    </lineage>
</organism>
<feature type="coiled-coil region" evidence="22">
    <location>
        <begin position="113"/>
        <end position="147"/>
    </location>
</feature>
<dbReference type="PROSITE" id="PS50109">
    <property type="entry name" value="HIS_KIN"/>
    <property type="match status" value="1"/>
</dbReference>
<dbReference type="SMART" id="SM00387">
    <property type="entry name" value="HATPase_c"/>
    <property type="match status" value="1"/>
</dbReference>
<dbReference type="PANTHER" id="PTHR45339:SF1">
    <property type="entry name" value="HYBRID SIGNAL TRANSDUCTION HISTIDINE KINASE J"/>
    <property type="match status" value="1"/>
</dbReference>
<feature type="modified residue" description="Phosphohistidine" evidence="20">
    <location>
        <position position="727"/>
    </location>
</feature>
<evidence type="ECO:0000256" key="14">
    <source>
        <dbReference type="ARBA" id="ARBA00023012"/>
    </source>
</evidence>
<dbReference type="KEGG" id="dai:Desaci_0659"/>
<evidence type="ECO:0000256" key="21">
    <source>
        <dbReference type="PROSITE-ProRule" id="PRU00169"/>
    </source>
</evidence>
<dbReference type="RefSeq" id="WP_014825732.1">
    <property type="nucleotide sequence ID" value="NC_018068.1"/>
</dbReference>
<feature type="domain" description="Histidine kinase" evidence="23">
    <location>
        <begin position="157"/>
        <end position="378"/>
    </location>
</feature>
<keyword evidence="9" id="KW-0812">Transmembrane</keyword>
<dbReference type="Pfam" id="PF02518">
    <property type="entry name" value="HATPase_c"/>
    <property type="match status" value="1"/>
</dbReference>
<dbReference type="Proteomes" id="UP000002892">
    <property type="component" value="Chromosome"/>
</dbReference>
<evidence type="ECO:0000259" key="23">
    <source>
        <dbReference type="PROSITE" id="PS50109"/>
    </source>
</evidence>
<evidence type="ECO:0000259" key="25">
    <source>
        <dbReference type="PROSITE" id="PS50885"/>
    </source>
</evidence>
<dbReference type="AlphaFoldDB" id="I4D1P6"/>
<dbReference type="InterPro" id="IPR008207">
    <property type="entry name" value="Sig_transdc_His_kin_Hpt_dom"/>
</dbReference>
<dbReference type="SUPFAM" id="SSF47384">
    <property type="entry name" value="Homodimeric domain of signal transducing histidine kinase"/>
    <property type="match status" value="1"/>
</dbReference>
<dbReference type="InterPro" id="IPR036890">
    <property type="entry name" value="HATPase_C_sf"/>
</dbReference>
<keyword evidence="22" id="KW-0175">Coiled coil</keyword>
<dbReference type="EC" id="2.7.13.3" evidence="4"/>
<evidence type="ECO:0000256" key="8">
    <source>
        <dbReference type="ARBA" id="ARBA00022679"/>
    </source>
</evidence>
<keyword evidence="12" id="KW-0067">ATP-binding</keyword>
<feature type="modified residue" description="4-aspartylphosphate" evidence="21">
    <location>
        <position position="593"/>
    </location>
</feature>
<evidence type="ECO:0000256" key="2">
    <source>
        <dbReference type="ARBA" id="ARBA00004651"/>
    </source>
</evidence>
<evidence type="ECO:0000256" key="3">
    <source>
        <dbReference type="ARBA" id="ARBA00006402"/>
    </source>
</evidence>
<evidence type="ECO:0000256" key="4">
    <source>
        <dbReference type="ARBA" id="ARBA00012438"/>
    </source>
</evidence>
<comment type="subcellular location">
    <subcellularLocation>
        <location evidence="2">Cell membrane</location>
        <topology evidence="2">Multi-pass membrane protein</topology>
    </subcellularLocation>
</comment>
<dbReference type="CDD" id="cd00082">
    <property type="entry name" value="HisKA"/>
    <property type="match status" value="1"/>
</dbReference>
<evidence type="ECO:0000256" key="18">
    <source>
        <dbReference type="ARBA" id="ARBA00068150"/>
    </source>
</evidence>
<reference evidence="27 28" key="1">
    <citation type="journal article" date="2012" name="J. Bacteriol.">
        <title>Complete genome sequences of Desulfosporosinus orientis DSM765T, Desulfosporosinus youngiae DSM17734T, Desulfosporosinus meridiei DSM13257T, and Desulfosporosinus acidiphilus DSM22704T.</title>
        <authorList>
            <person name="Pester M."/>
            <person name="Brambilla E."/>
            <person name="Alazard D."/>
            <person name="Rattei T."/>
            <person name="Weinmaier T."/>
            <person name="Han J."/>
            <person name="Lucas S."/>
            <person name="Lapidus A."/>
            <person name="Cheng J.F."/>
            <person name="Goodwin L."/>
            <person name="Pitluck S."/>
            <person name="Peters L."/>
            <person name="Ovchinnikova G."/>
            <person name="Teshima H."/>
            <person name="Detter J.C."/>
            <person name="Han C.S."/>
            <person name="Tapia R."/>
            <person name="Land M.L."/>
            <person name="Hauser L."/>
            <person name="Kyrpides N.C."/>
            <person name="Ivanova N.N."/>
            <person name="Pagani I."/>
            <person name="Huntmann M."/>
            <person name="Wei C.L."/>
            <person name="Davenport K.W."/>
            <person name="Daligault H."/>
            <person name="Chain P.S."/>
            <person name="Chen A."/>
            <person name="Mavromatis K."/>
            <person name="Markowitz V."/>
            <person name="Szeto E."/>
            <person name="Mikhailova N."/>
            <person name="Pati A."/>
            <person name="Wagner M."/>
            <person name="Woyke T."/>
            <person name="Ollivier B."/>
            <person name="Klenk H.P."/>
            <person name="Spring S."/>
            <person name="Loy A."/>
        </authorList>
    </citation>
    <scope>NUCLEOTIDE SEQUENCE [LARGE SCALE GENOMIC DNA]</scope>
    <source>
        <strain evidence="28">DSM 22704 / JCM 16185 / SJ4</strain>
    </source>
</reference>
<dbReference type="InterPro" id="IPR001789">
    <property type="entry name" value="Sig_transdc_resp-reg_receiver"/>
</dbReference>
<evidence type="ECO:0000256" key="20">
    <source>
        <dbReference type="PROSITE-ProRule" id="PRU00110"/>
    </source>
</evidence>
<evidence type="ECO:0000256" key="6">
    <source>
        <dbReference type="ARBA" id="ARBA00022475"/>
    </source>
</evidence>
<dbReference type="PANTHER" id="PTHR45339">
    <property type="entry name" value="HYBRID SIGNAL TRANSDUCTION HISTIDINE KINASE J"/>
    <property type="match status" value="1"/>
</dbReference>
<feature type="domain" description="HPt" evidence="26">
    <location>
        <begin position="688"/>
        <end position="772"/>
    </location>
</feature>
<evidence type="ECO:0000313" key="28">
    <source>
        <dbReference type="Proteomes" id="UP000002892"/>
    </source>
</evidence>
<evidence type="ECO:0000256" key="9">
    <source>
        <dbReference type="ARBA" id="ARBA00022692"/>
    </source>
</evidence>
<keyword evidence="10" id="KW-0547">Nucleotide-binding</keyword>
<sequence>MDNSKEIVLLIKCLKSLIEDKEVPEVPPEEIANIEEFGAIYSSLLEIRNVFIALGKGELTYPIKSKGYFPGAIKSWQASLRHLVWQTKAISSGDFSQRVAFLGEFSESFNSMTERLAMTINELSNQNKEKEKREAELIKAKEAAEAANISKSLFLANMSHEIRTPMNGIMGFLELLNMSNPSTEQKEYIREAKSASAVLLYVINDILDFSKIEAGKLTMEESCFKTRTAIEDAVSLHVHKAFEKNLELHSMINANVPEEVIGDAQRLRQVLNNLIGNAVKFTEKGEISVTVDCIEEEDEIALLKFEIKDTGIGISQEDFQKLFQSFNQVDSSTTRKYGGTGLGLAISKELVSLMRGNIEFKSILGEGSNFKFDVRFKIAKRVPDHNYVFKELAGVNILIIDDNPSNRRIAISYLGGMGCKVFEAKDPGEAITTIISKVSTRDKIDIALIDYRMPGMSGFELATSLKAIPFASDIKLILLTSAAQSGGAKEAKQLGFAGYLIKPIKRDDLLNCIAIVLGLKSEENNEPIVTKYVVQEGLDHRKPKILLVEDNEINRKIVTAVLKTRDITCDVVINGLDAYQAVKKKDYDIVLMDCQMPVMDGYKCTAKIREMEGSSKHTTIIAMTANVMEGDKEKCIQAGMDDYIGKPINFDNLFQIIESYIEKSKGGSKYFNFIVNYIEGFIDRTGISRNDAEEIFIDYAKKLPQILLEAENYLANEELDKLEIFAHKEKGTAGNLCITPIYQLVGDLEKAVKKREKNECLRIYKEVRKLFH</sequence>
<dbReference type="CDD" id="cd16922">
    <property type="entry name" value="HATPase_EvgS-ArcB-TorS-like"/>
    <property type="match status" value="1"/>
</dbReference>
<evidence type="ECO:0000256" key="12">
    <source>
        <dbReference type="ARBA" id="ARBA00022840"/>
    </source>
</evidence>
<evidence type="ECO:0000256" key="19">
    <source>
        <dbReference type="ARBA" id="ARBA00074306"/>
    </source>
</evidence>
<dbReference type="eggNOG" id="COG0642">
    <property type="taxonomic scope" value="Bacteria"/>
</dbReference>
<dbReference type="PROSITE" id="PS50110">
    <property type="entry name" value="RESPONSE_REGULATORY"/>
    <property type="match status" value="2"/>
</dbReference>
<name>I4D1P6_DESAJ</name>
<comment type="catalytic activity">
    <reaction evidence="1">
        <text>ATP + protein L-histidine = ADP + protein N-phospho-L-histidine.</text>
        <dbReference type="EC" id="2.7.13.3"/>
    </reaction>
</comment>
<evidence type="ECO:0000256" key="5">
    <source>
        <dbReference type="ARBA" id="ARBA00018672"/>
    </source>
</evidence>
<evidence type="ECO:0000256" key="13">
    <source>
        <dbReference type="ARBA" id="ARBA00022989"/>
    </source>
</evidence>
<dbReference type="SMART" id="SM00448">
    <property type="entry name" value="REC"/>
    <property type="match status" value="2"/>
</dbReference>
<evidence type="ECO:0000259" key="24">
    <source>
        <dbReference type="PROSITE" id="PS50110"/>
    </source>
</evidence>
<dbReference type="InterPro" id="IPR003594">
    <property type="entry name" value="HATPase_dom"/>
</dbReference>
<keyword evidence="15" id="KW-0472">Membrane</keyword>
<dbReference type="Gene3D" id="1.20.120.160">
    <property type="entry name" value="HPT domain"/>
    <property type="match status" value="1"/>
</dbReference>
<feature type="modified residue" description="4-aspartylphosphate" evidence="21">
    <location>
        <position position="450"/>
    </location>
</feature>
<comment type="subunit">
    <text evidence="17">At low DSF concentrations, interacts with RpfF.</text>
</comment>
<feature type="domain" description="Response regulatory" evidence="24">
    <location>
        <begin position="544"/>
        <end position="661"/>
    </location>
</feature>
<evidence type="ECO:0000256" key="17">
    <source>
        <dbReference type="ARBA" id="ARBA00064003"/>
    </source>
</evidence>
<dbReference type="InterPro" id="IPR036641">
    <property type="entry name" value="HPT_dom_sf"/>
</dbReference>
<dbReference type="Gene3D" id="3.30.565.10">
    <property type="entry name" value="Histidine kinase-like ATPase, C-terminal domain"/>
    <property type="match status" value="1"/>
</dbReference>
<dbReference type="InterPro" id="IPR003661">
    <property type="entry name" value="HisK_dim/P_dom"/>
</dbReference>
<dbReference type="InterPro" id="IPR005467">
    <property type="entry name" value="His_kinase_dom"/>
</dbReference>
<evidence type="ECO:0000256" key="11">
    <source>
        <dbReference type="ARBA" id="ARBA00022777"/>
    </source>
</evidence>
<dbReference type="PRINTS" id="PR00344">
    <property type="entry name" value="BCTRLSENSOR"/>
</dbReference>
<dbReference type="GO" id="GO:0000155">
    <property type="term" value="F:phosphorelay sensor kinase activity"/>
    <property type="evidence" value="ECO:0007669"/>
    <property type="project" value="InterPro"/>
</dbReference>
<dbReference type="GO" id="GO:0005524">
    <property type="term" value="F:ATP binding"/>
    <property type="evidence" value="ECO:0007669"/>
    <property type="project" value="UniProtKB-KW"/>
</dbReference>
<keyword evidence="28" id="KW-1185">Reference proteome</keyword>
<dbReference type="GO" id="GO:0005886">
    <property type="term" value="C:plasma membrane"/>
    <property type="evidence" value="ECO:0007669"/>
    <property type="project" value="UniProtKB-SubCell"/>
</dbReference>